<comment type="caution">
    <text evidence="2">The sequence shown here is derived from an EMBL/GenBank/DDBJ whole genome shotgun (WGS) entry which is preliminary data.</text>
</comment>
<sequence length="169" mass="18441">MINEKSFTFIEILVVVTIIVLFSGYSIVTYSNFTQQKILEKEASFLVDVLSLARGKAQVSEINTDCSGSGTDEFGGYRVEINASNYNFKQCCRDINTKSISYCGSNIQSYNFNSSVSKISADPTVDFYPLAAGANETTIRLKSNSLSKCLDIAITATGVITVDNIPFSC</sequence>
<dbReference type="EMBL" id="MFZO01000045">
    <property type="protein sequence ID" value="OGK23588.1"/>
    <property type="molecule type" value="Genomic_DNA"/>
</dbReference>
<evidence type="ECO:0000313" key="2">
    <source>
        <dbReference type="EMBL" id="OGK23588.1"/>
    </source>
</evidence>
<proteinExistence type="predicted"/>
<keyword evidence="1" id="KW-0472">Membrane</keyword>
<keyword evidence="1" id="KW-1133">Transmembrane helix</keyword>
<evidence type="ECO:0000313" key="3">
    <source>
        <dbReference type="Proteomes" id="UP000177913"/>
    </source>
</evidence>
<dbReference type="Proteomes" id="UP000177913">
    <property type="component" value="Unassembled WGS sequence"/>
</dbReference>
<dbReference type="SUPFAM" id="SSF54523">
    <property type="entry name" value="Pili subunits"/>
    <property type="match status" value="1"/>
</dbReference>
<evidence type="ECO:0008006" key="4">
    <source>
        <dbReference type="Google" id="ProtNLM"/>
    </source>
</evidence>
<gene>
    <name evidence="2" type="ORF">A3C25_04785</name>
</gene>
<name>A0A1F7GX96_9BACT</name>
<evidence type="ECO:0000256" key="1">
    <source>
        <dbReference type="SAM" id="Phobius"/>
    </source>
</evidence>
<accession>A0A1F7GX96</accession>
<keyword evidence="1" id="KW-0812">Transmembrane</keyword>
<feature type="transmembrane region" description="Helical" evidence="1">
    <location>
        <begin position="7"/>
        <end position="28"/>
    </location>
</feature>
<dbReference type="InterPro" id="IPR045584">
    <property type="entry name" value="Pilin-like"/>
</dbReference>
<reference evidence="2 3" key="1">
    <citation type="journal article" date="2016" name="Nat. Commun.">
        <title>Thousands of microbial genomes shed light on interconnected biogeochemical processes in an aquifer system.</title>
        <authorList>
            <person name="Anantharaman K."/>
            <person name="Brown C.T."/>
            <person name="Hug L.A."/>
            <person name="Sharon I."/>
            <person name="Castelle C.J."/>
            <person name="Probst A.J."/>
            <person name="Thomas B.C."/>
            <person name="Singh A."/>
            <person name="Wilkins M.J."/>
            <person name="Karaoz U."/>
            <person name="Brodie E.L."/>
            <person name="Williams K.H."/>
            <person name="Hubbard S.S."/>
            <person name="Banfield J.F."/>
        </authorList>
    </citation>
    <scope>NUCLEOTIDE SEQUENCE [LARGE SCALE GENOMIC DNA]</scope>
</reference>
<dbReference type="AlphaFoldDB" id="A0A1F7GX96"/>
<organism evidence="2 3">
    <name type="scientific">Candidatus Roizmanbacteria bacterium RIFCSPHIGHO2_02_FULL_38_11</name>
    <dbReference type="NCBI Taxonomy" id="1802039"/>
    <lineage>
        <taxon>Bacteria</taxon>
        <taxon>Candidatus Roizmaniibacteriota</taxon>
    </lineage>
</organism>
<protein>
    <recommendedName>
        <fullName evidence="4">General secretion pathway GspH domain-containing protein</fullName>
    </recommendedName>
</protein>